<dbReference type="SUPFAM" id="SSF50998">
    <property type="entry name" value="Quinoprotein alcohol dehydrogenase-like"/>
    <property type="match status" value="1"/>
</dbReference>
<dbReference type="GO" id="GO:0006281">
    <property type="term" value="P:DNA repair"/>
    <property type="evidence" value="ECO:0007669"/>
    <property type="project" value="TreeGrafter"/>
</dbReference>
<dbReference type="Pfam" id="PF12341">
    <property type="entry name" value="Mcl1_mid"/>
    <property type="match status" value="1"/>
</dbReference>
<dbReference type="GO" id="GO:0006261">
    <property type="term" value="P:DNA-templated DNA replication"/>
    <property type="evidence" value="ECO:0007669"/>
    <property type="project" value="TreeGrafter"/>
</dbReference>
<evidence type="ECO:0000259" key="2">
    <source>
        <dbReference type="Pfam" id="PF12341"/>
    </source>
</evidence>
<dbReference type="GO" id="GO:0003682">
    <property type="term" value="F:chromatin binding"/>
    <property type="evidence" value="ECO:0007669"/>
    <property type="project" value="TreeGrafter"/>
</dbReference>
<feature type="compositionally biased region" description="Polar residues" evidence="1">
    <location>
        <begin position="419"/>
        <end position="433"/>
    </location>
</feature>
<dbReference type="InterPro" id="IPR011047">
    <property type="entry name" value="Quinoprotein_ADH-like_sf"/>
</dbReference>
<dbReference type="PANTHER" id="PTHR19932">
    <property type="entry name" value="WD REPEAT AND HMG-BOX DNA BINDING PROTEIN"/>
    <property type="match status" value="1"/>
</dbReference>
<feature type="domain" description="WDHD1/CFT4 second beta-propeller" evidence="2">
    <location>
        <begin position="487"/>
        <end position="716"/>
    </location>
</feature>
<dbReference type="InterPro" id="IPR022100">
    <property type="entry name" value="WDHD1/CFT4_beta-prop_2nd"/>
</dbReference>
<dbReference type="GO" id="GO:0000278">
    <property type="term" value="P:mitotic cell cycle"/>
    <property type="evidence" value="ECO:0007669"/>
    <property type="project" value="TreeGrafter"/>
</dbReference>
<organism evidence="3">
    <name type="scientific">Alexandrium monilatum</name>
    <dbReference type="NCBI Taxonomy" id="311494"/>
    <lineage>
        <taxon>Eukaryota</taxon>
        <taxon>Sar</taxon>
        <taxon>Alveolata</taxon>
        <taxon>Dinophyceae</taxon>
        <taxon>Gonyaulacales</taxon>
        <taxon>Pyrocystaceae</taxon>
        <taxon>Alexandrium</taxon>
    </lineage>
</organism>
<protein>
    <recommendedName>
        <fullName evidence="2">WDHD1/CFT4 second beta-propeller domain-containing protein</fullName>
    </recommendedName>
</protein>
<feature type="region of interest" description="Disordered" evidence="1">
    <location>
        <begin position="315"/>
        <end position="397"/>
    </location>
</feature>
<dbReference type="PANTHER" id="PTHR19932:SF10">
    <property type="entry name" value="WD REPEAT AND HMG-BOX DNA-BINDING PROTEIN 1"/>
    <property type="match status" value="1"/>
</dbReference>
<proteinExistence type="predicted"/>
<name>A0A7S4QA28_9DINO</name>
<evidence type="ECO:0000313" key="3">
    <source>
        <dbReference type="EMBL" id="CAE4577045.1"/>
    </source>
</evidence>
<sequence>MASDGCAGTPEATMEHFPLHVEGFCEPLHLTSDGLLSAGADGKLVKVVAKPEAPPERAWAHRLCERDVLGAAAISGDGTWLATGQETDAGFGVWVCALDPQTGHRPVAIPRLAARFTLPARHLAWRGPLLGIATDDGRLCVWDREADSSGDSRRPRRRDFPVGNNSGGVRGLAFDPRGELLAGALSNGALVVFGLQDGKERHRSQLWPKAVPGSERLVMAWRPDGEELALPGEPAVRVASRGDYSTTSLEGGHRLPVAVAAWGQLLATASEDAVCLWQPPQLMLTCRPKQQPYSLSWAGESFLVIGMAAGSWARLAPPPPPEAPPAQAAPGADAGETEHASAGANAPEADAAKPSGFSAGTAGADSTEAAAAVVDPTASEAEKPPPTAVKQQPFQPGATSKELRRFYLAWNDHGTLKCSLSSSAAPGSEQKSQNGDEKIRRNSSSRSVGGRSDHSSWSGTGRVVVDYSRERGPTSVRELRAPEGLVHGSIGPGVCALSAAGQCRRPESLVVHMANPWSRDRTSFKHILPVGETVEALVVSRHFVAAFTSPLRYLRVHTLTGVPLSVLSLSGDVVCMAASDDLLLCVTSAPGHQGPEPYLEYDLFGVSAKERLATGGLPLSPASTLRWIGFSAEALPLALDSAGVLRALALSGGTPLLAPAAGQWLPVADLPEGGARLWPVRAERGALHCAELQKAGGEPRVGPLHKLQEVRFSLPLGGEELVAEKVLQGLLSEHLKFAIESGILPSRARQARTNKRKQGLADDQSALRVRAY</sequence>
<dbReference type="AlphaFoldDB" id="A0A7S4QA28"/>
<gene>
    <name evidence="3" type="ORF">AMON00008_LOCUS16665</name>
</gene>
<dbReference type="GO" id="GO:0043596">
    <property type="term" value="C:nuclear replication fork"/>
    <property type="evidence" value="ECO:0007669"/>
    <property type="project" value="TreeGrafter"/>
</dbReference>
<feature type="region of interest" description="Disordered" evidence="1">
    <location>
        <begin position="419"/>
        <end position="474"/>
    </location>
</feature>
<dbReference type="EMBL" id="HBNR01024801">
    <property type="protein sequence ID" value="CAE4577045.1"/>
    <property type="molecule type" value="Transcribed_RNA"/>
</dbReference>
<evidence type="ECO:0000256" key="1">
    <source>
        <dbReference type="SAM" id="MobiDB-lite"/>
    </source>
</evidence>
<dbReference type="InterPro" id="IPR015943">
    <property type="entry name" value="WD40/YVTN_repeat-like_dom_sf"/>
</dbReference>
<feature type="region of interest" description="Disordered" evidence="1">
    <location>
        <begin position="750"/>
        <end position="772"/>
    </location>
</feature>
<dbReference type="Gene3D" id="2.130.10.10">
    <property type="entry name" value="YVTN repeat-like/Quinoprotein amine dehydrogenase"/>
    <property type="match status" value="1"/>
</dbReference>
<accession>A0A7S4QA28</accession>
<feature type="compositionally biased region" description="Low complexity" evidence="1">
    <location>
        <begin position="358"/>
        <end position="375"/>
    </location>
</feature>
<feature type="compositionally biased region" description="Low complexity" evidence="1">
    <location>
        <begin position="325"/>
        <end position="334"/>
    </location>
</feature>
<reference evidence="3" key="1">
    <citation type="submission" date="2021-01" db="EMBL/GenBank/DDBJ databases">
        <authorList>
            <person name="Corre E."/>
            <person name="Pelletier E."/>
            <person name="Niang G."/>
            <person name="Scheremetjew M."/>
            <person name="Finn R."/>
            <person name="Kale V."/>
            <person name="Holt S."/>
            <person name="Cochrane G."/>
            <person name="Meng A."/>
            <person name="Brown T."/>
            <person name="Cohen L."/>
        </authorList>
    </citation>
    <scope>NUCLEOTIDE SEQUENCE</scope>
    <source>
        <strain evidence="3">CCMP3105</strain>
    </source>
</reference>